<dbReference type="HOGENOM" id="CLU_473397_0_0_1"/>
<dbReference type="InterPro" id="IPR036864">
    <property type="entry name" value="Zn2-C6_fun-type_DNA-bd_sf"/>
</dbReference>
<dbReference type="RefSeq" id="XP_016638779.1">
    <property type="nucleotide sequence ID" value="XM_016783939.1"/>
</dbReference>
<sequence length="576" mass="62088">MSWGPLDPSSSAPELSDEFTLSFTTVLASLQVSPNCEPSFEYNGLGTQAVMTHYVGAQVDKVSAMDLVYKFVEKLSSDASLGDRFGAQICEEGKPGRTFGIAVDIRGESTVKRSACDRCRAKRVRCPRAEDSLEPCARCIRAAAACVTGAAGNPGRPRKTIVVDGTPTPRSVTADHVSSPGCWITPRDGDDLELRTPAVGEPIPGNTEPARTVGTERSLNLVVESPRVAGHSKPTTRPQTGGTLPTGSPDPWLAHGGGGFFDFPLSEYSFASNSIPTLQQQLSTVPNHQELLGGVDGNLDTPYYASQQCNNDVYGLGPFDLPEYQPDPISGKYPSATSSLMRFRENMERRVSTMGTFLSNSRNTVEDCADDPANMPIDNPVATAILCTKEFVEIIQTLMAPTRSRASSPSSFNQIVSPPESLAIQPESLDTETLLMVLSSYLQLMKLYDSLFREGYRSLCEIPSETIKSIKVKAVIRIGGISSLQDMPGKAYAKGIVEVIQSHIQTLERCLGIPATYCLTSELANPAPDGVFANADRARLLQAVMTQEDVRSPGGKGPYVESIRDNMKSLLALFAD</sequence>
<dbReference type="Proteomes" id="UP000028545">
    <property type="component" value="Unassembled WGS sequence"/>
</dbReference>
<dbReference type="GO" id="GO:0005634">
    <property type="term" value="C:nucleus"/>
    <property type="evidence" value="ECO:0007669"/>
    <property type="project" value="TreeGrafter"/>
</dbReference>
<accession>A0A084FV68</accession>
<feature type="region of interest" description="Disordered" evidence="2">
    <location>
        <begin position="227"/>
        <end position="253"/>
    </location>
</feature>
<dbReference type="InterPro" id="IPR001138">
    <property type="entry name" value="Zn2Cys6_DnaBD"/>
</dbReference>
<evidence type="ECO:0000313" key="5">
    <source>
        <dbReference type="Proteomes" id="UP000028545"/>
    </source>
</evidence>
<dbReference type="PANTHER" id="PTHR31668">
    <property type="entry name" value="GLUCOSE TRANSPORT TRANSCRIPTION REGULATOR RGT1-RELATED-RELATED"/>
    <property type="match status" value="1"/>
</dbReference>
<dbReference type="Gene3D" id="4.10.240.10">
    <property type="entry name" value="Zn(2)-C6 fungal-type DNA-binding domain"/>
    <property type="match status" value="1"/>
</dbReference>
<dbReference type="GO" id="GO:0000981">
    <property type="term" value="F:DNA-binding transcription factor activity, RNA polymerase II-specific"/>
    <property type="evidence" value="ECO:0007669"/>
    <property type="project" value="InterPro"/>
</dbReference>
<dbReference type="OrthoDB" id="4222821at2759"/>
<keyword evidence="1" id="KW-0539">Nucleus</keyword>
<dbReference type="GO" id="GO:0008270">
    <property type="term" value="F:zinc ion binding"/>
    <property type="evidence" value="ECO:0007669"/>
    <property type="project" value="InterPro"/>
</dbReference>
<dbReference type="KEGG" id="sapo:SAPIO_CDS10334"/>
<dbReference type="PROSITE" id="PS00463">
    <property type="entry name" value="ZN2_CY6_FUNGAL_1"/>
    <property type="match status" value="1"/>
</dbReference>
<dbReference type="EMBL" id="JOWA01000165">
    <property type="protein sequence ID" value="KEZ38980.1"/>
    <property type="molecule type" value="Genomic_DNA"/>
</dbReference>
<dbReference type="GO" id="GO:0001080">
    <property type="term" value="P:nitrogen catabolite activation of transcription from RNA polymerase II promoter"/>
    <property type="evidence" value="ECO:0007669"/>
    <property type="project" value="TreeGrafter"/>
</dbReference>
<dbReference type="VEuPathDB" id="FungiDB:SAPIO_CDS10334"/>
<reference evidence="4 5" key="1">
    <citation type="journal article" date="2014" name="Genome Announc.">
        <title>Draft genome sequence of the pathogenic fungus Scedosporium apiospermum.</title>
        <authorList>
            <person name="Vandeputte P."/>
            <person name="Ghamrawi S."/>
            <person name="Rechenmann M."/>
            <person name="Iltis A."/>
            <person name="Giraud S."/>
            <person name="Fleury M."/>
            <person name="Thornton C."/>
            <person name="Delhaes L."/>
            <person name="Meyer W."/>
            <person name="Papon N."/>
            <person name="Bouchara J.P."/>
        </authorList>
    </citation>
    <scope>NUCLEOTIDE SEQUENCE [LARGE SCALE GENOMIC DNA]</scope>
    <source>
        <strain evidence="4 5">IHEM 14462</strain>
    </source>
</reference>
<dbReference type="PROSITE" id="PS50048">
    <property type="entry name" value="ZN2_CY6_FUNGAL_2"/>
    <property type="match status" value="1"/>
</dbReference>
<dbReference type="SUPFAM" id="SSF57701">
    <property type="entry name" value="Zn2/Cys6 DNA-binding domain"/>
    <property type="match status" value="1"/>
</dbReference>
<evidence type="ECO:0000259" key="3">
    <source>
        <dbReference type="PROSITE" id="PS50048"/>
    </source>
</evidence>
<dbReference type="AlphaFoldDB" id="A0A084FV68"/>
<feature type="compositionally biased region" description="Polar residues" evidence="2">
    <location>
        <begin position="233"/>
        <end position="246"/>
    </location>
</feature>
<dbReference type="PANTHER" id="PTHR31668:SF4">
    <property type="entry name" value="TRANSCRIPTIONAL ACTIVATOR PROTEIN DAL81"/>
    <property type="match status" value="1"/>
</dbReference>
<gene>
    <name evidence="4" type="ORF">SAPIO_CDS10334</name>
</gene>
<evidence type="ECO:0000256" key="2">
    <source>
        <dbReference type="SAM" id="MobiDB-lite"/>
    </source>
</evidence>
<keyword evidence="5" id="KW-1185">Reference proteome</keyword>
<dbReference type="GeneID" id="27719520"/>
<name>A0A084FV68_PSEDA</name>
<dbReference type="Pfam" id="PF00172">
    <property type="entry name" value="Zn_clus"/>
    <property type="match status" value="1"/>
</dbReference>
<comment type="caution">
    <text evidence="4">The sequence shown here is derived from an EMBL/GenBank/DDBJ whole genome shotgun (WGS) entry which is preliminary data.</text>
</comment>
<dbReference type="CDD" id="cd00067">
    <property type="entry name" value="GAL4"/>
    <property type="match status" value="1"/>
</dbReference>
<feature type="domain" description="Zn(2)-C6 fungal-type" evidence="3">
    <location>
        <begin position="115"/>
        <end position="148"/>
    </location>
</feature>
<dbReference type="InterPro" id="IPR050797">
    <property type="entry name" value="Carb_Metab_Trans_Reg"/>
</dbReference>
<protein>
    <recommendedName>
        <fullName evidence="3">Zn(2)-C6 fungal-type domain-containing protein</fullName>
    </recommendedName>
</protein>
<proteinExistence type="predicted"/>
<organism evidence="4 5">
    <name type="scientific">Pseudallescheria apiosperma</name>
    <name type="common">Scedosporium apiospermum</name>
    <dbReference type="NCBI Taxonomy" id="563466"/>
    <lineage>
        <taxon>Eukaryota</taxon>
        <taxon>Fungi</taxon>
        <taxon>Dikarya</taxon>
        <taxon>Ascomycota</taxon>
        <taxon>Pezizomycotina</taxon>
        <taxon>Sordariomycetes</taxon>
        <taxon>Hypocreomycetidae</taxon>
        <taxon>Microascales</taxon>
        <taxon>Microascaceae</taxon>
        <taxon>Scedosporium</taxon>
    </lineage>
</organism>
<evidence type="ECO:0000313" key="4">
    <source>
        <dbReference type="EMBL" id="KEZ38980.1"/>
    </source>
</evidence>
<dbReference type="OMA" id="PMAREMP"/>
<feature type="region of interest" description="Disordered" evidence="2">
    <location>
        <begin position="157"/>
        <end position="189"/>
    </location>
</feature>
<evidence type="ECO:0000256" key="1">
    <source>
        <dbReference type="ARBA" id="ARBA00023242"/>
    </source>
</evidence>